<dbReference type="GO" id="GO:0019432">
    <property type="term" value="P:triglyceride biosynthetic process"/>
    <property type="evidence" value="ECO:0007669"/>
    <property type="project" value="TreeGrafter"/>
</dbReference>
<feature type="transmembrane region" description="Helical" evidence="11">
    <location>
        <begin position="21"/>
        <end position="47"/>
    </location>
</feature>
<gene>
    <name evidence="12" type="ORF">GEV33_003085</name>
</gene>
<evidence type="ECO:0000313" key="12">
    <source>
        <dbReference type="EMBL" id="KAH0819708.1"/>
    </source>
</evidence>
<name>A0A8J6HU86_TENMO</name>
<dbReference type="AlphaFoldDB" id="A0A8J6HU86"/>
<keyword evidence="8" id="KW-0443">Lipid metabolism</keyword>
<dbReference type="EMBL" id="JABDTM020013919">
    <property type="protein sequence ID" value="KAH0819708.1"/>
    <property type="molecule type" value="Genomic_DNA"/>
</dbReference>
<evidence type="ECO:0000256" key="7">
    <source>
        <dbReference type="ARBA" id="ARBA00022989"/>
    </source>
</evidence>
<evidence type="ECO:0000256" key="11">
    <source>
        <dbReference type="SAM" id="Phobius"/>
    </source>
</evidence>
<reference evidence="12" key="1">
    <citation type="journal article" date="2020" name="J Insects Food Feed">
        <title>The yellow mealworm (Tenebrio molitor) genome: a resource for the emerging insects as food and feed industry.</title>
        <authorList>
            <person name="Eriksson T."/>
            <person name="Andere A."/>
            <person name="Kelstrup H."/>
            <person name="Emery V."/>
            <person name="Picard C."/>
        </authorList>
    </citation>
    <scope>NUCLEOTIDE SEQUENCE</scope>
    <source>
        <strain evidence="12">Stoneville</strain>
        <tissue evidence="12">Whole head</tissue>
    </source>
</reference>
<keyword evidence="5 11" id="KW-0812">Transmembrane</keyword>
<evidence type="ECO:0000256" key="3">
    <source>
        <dbReference type="ARBA" id="ARBA00022516"/>
    </source>
</evidence>
<evidence type="ECO:0008006" key="14">
    <source>
        <dbReference type="Google" id="ProtNLM"/>
    </source>
</evidence>
<keyword evidence="4" id="KW-0808">Transferase</keyword>
<evidence type="ECO:0000256" key="9">
    <source>
        <dbReference type="ARBA" id="ARBA00023136"/>
    </source>
</evidence>
<accession>A0A8J6HU86</accession>
<evidence type="ECO:0000256" key="2">
    <source>
        <dbReference type="ARBA" id="ARBA00005420"/>
    </source>
</evidence>
<dbReference type="CDD" id="cd07987">
    <property type="entry name" value="LPLAT_MGAT-like"/>
    <property type="match status" value="1"/>
</dbReference>
<organism evidence="12 13">
    <name type="scientific">Tenebrio molitor</name>
    <name type="common">Yellow mealworm beetle</name>
    <dbReference type="NCBI Taxonomy" id="7067"/>
    <lineage>
        <taxon>Eukaryota</taxon>
        <taxon>Metazoa</taxon>
        <taxon>Ecdysozoa</taxon>
        <taxon>Arthropoda</taxon>
        <taxon>Hexapoda</taxon>
        <taxon>Insecta</taxon>
        <taxon>Pterygota</taxon>
        <taxon>Neoptera</taxon>
        <taxon>Endopterygota</taxon>
        <taxon>Coleoptera</taxon>
        <taxon>Polyphaga</taxon>
        <taxon>Cucujiformia</taxon>
        <taxon>Tenebrionidae</taxon>
        <taxon>Tenebrio</taxon>
    </lineage>
</organism>
<protein>
    <recommendedName>
        <fullName evidence="14">Acyltransferase</fullName>
    </recommendedName>
</protein>
<feature type="transmembrane region" description="Helical" evidence="11">
    <location>
        <begin position="256"/>
        <end position="276"/>
    </location>
</feature>
<keyword evidence="13" id="KW-1185">Reference proteome</keyword>
<comment type="similarity">
    <text evidence="2">Belongs to the diacylglycerol acyltransferase family.</text>
</comment>
<comment type="subcellular location">
    <subcellularLocation>
        <location evidence="1">Endoplasmic reticulum membrane</location>
        <topology evidence="1">Multi-pass membrane protein</topology>
    </subcellularLocation>
</comment>
<keyword evidence="3" id="KW-0444">Lipid biosynthesis</keyword>
<keyword evidence="10" id="KW-0012">Acyltransferase</keyword>
<keyword evidence="6" id="KW-0256">Endoplasmic reticulum</keyword>
<comment type="caution">
    <text evidence="12">The sequence shown here is derived from an EMBL/GenBank/DDBJ whole genome shotgun (WGS) entry which is preliminary data.</text>
</comment>
<sequence>MKVLGIEFAPLLVPMHRRYETLAVAAWFFLFAFGGLTGLLVCLYLLFTRLWWLVPLYATWTYLDRHVSESGGHGNVWVQNWRWWYHLKNYFPVEIDYSQGFSLDPTRNYLFCCFPHGILPVGPFTAIASTWSKFRKSYPEFTVKSAVLDTFVLLPIIRELSLAIGVISCSAKSLNYELSRPEGGHIVNLMPGGAMEAYNSQPGKYKFVVKNRKGFVRMALRNGSPLVPVISFGETDLFRQIDNRALRKVQEFVRKYFFLGIPPVVFMGRGFFQYSFGMIPRRKPINTVVGTPIEVTKLENPTNEQVEKLHAKFVQALVALFDEYKHNFSFLKMKLLGIEFAPLWVPIHRRYEILALSSWFVVITFGGTIGLFIWFFLLFTRLWWLVPLYIVWMYLDRHTCENGGRIIKWVQDWRWWYHMMKYFPVEMDCVPDFSLASDRNYLFCCFPHGVIPVGPFNALASSFGGLRRAYPEFTVKSAVLNLFFLQPISRELGLSMGMISCSIKSLNYELSRPEGGHIVTLMPGGTTEAYNSQPGKYKFVVKKRKGFVKVALRNGAPLVPVISFGETDLFDQLESRALRKIQEFIRKYLGFAPVIINGRGFFQYSFGIIPRRKPVTTVGKIFVSSGSTYRSYQNRKSYK</sequence>
<proteinExistence type="inferred from homology"/>
<evidence type="ECO:0000256" key="8">
    <source>
        <dbReference type="ARBA" id="ARBA00023098"/>
    </source>
</evidence>
<evidence type="ECO:0000256" key="5">
    <source>
        <dbReference type="ARBA" id="ARBA00022692"/>
    </source>
</evidence>
<reference evidence="12" key="2">
    <citation type="submission" date="2021-08" db="EMBL/GenBank/DDBJ databases">
        <authorList>
            <person name="Eriksson T."/>
        </authorList>
    </citation>
    <scope>NUCLEOTIDE SEQUENCE</scope>
    <source>
        <strain evidence="12">Stoneville</strain>
        <tissue evidence="12">Whole head</tissue>
    </source>
</reference>
<evidence type="ECO:0000256" key="1">
    <source>
        <dbReference type="ARBA" id="ARBA00004477"/>
    </source>
</evidence>
<keyword evidence="7 11" id="KW-1133">Transmembrane helix</keyword>
<keyword evidence="9 11" id="KW-0472">Membrane</keyword>
<dbReference type="InterPro" id="IPR007130">
    <property type="entry name" value="DAGAT"/>
</dbReference>
<dbReference type="PANTHER" id="PTHR12317:SF79">
    <property type="entry name" value="ACYLTRANSFERASE"/>
    <property type="match status" value="1"/>
</dbReference>
<dbReference type="GO" id="GO:0004144">
    <property type="term" value="F:diacylglycerol O-acyltransferase activity"/>
    <property type="evidence" value="ECO:0007669"/>
    <property type="project" value="TreeGrafter"/>
</dbReference>
<dbReference type="PANTHER" id="PTHR12317">
    <property type="entry name" value="DIACYLGLYCEROL O-ACYLTRANSFERASE"/>
    <property type="match status" value="1"/>
</dbReference>
<dbReference type="Proteomes" id="UP000719412">
    <property type="component" value="Unassembled WGS sequence"/>
</dbReference>
<evidence type="ECO:0000256" key="6">
    <source>
        <dbReference type="ARBA" id="ARBA00022824"/>
    </source>
</evidence>
<dbReference type="Pfam" id="PF03982">
    <property type="entry name" value="DAGAT"/>
    <property type="match status" value="2"/>
</dbReference>
<dbReference type="GO" id="GO:0005789">
    <property type="term" value="C:endoplasmic reticulum membrane"/>
    <property type="evidence" value="ECO:0007669"/>
    <property type="project" value="UniProtKB-SubCell"/>
</dbReference>
<feature type="transmembrane region" description="Helical" evidence="11">
    <location>
        <begin position="353"/>
        <end position="379"/>
    </location>
</feature>
<evidence type="ECO:0000313" key="13">
    <source>
        <dbReference type="Proteomes" id="UP000719412"/>
    </source>
</evidence>
<evidence type="ECO:0000256" key="4">
    <source>
        <dbReference type="ARBA" id="ARBA00022679"/>
    </source>
</evidence>
<evidence type="ECO:0000256" key="10">
    <source>
        <dbReference type="ARBA" id="ARBA00023315"/>
    </source>
</evidence>